<dbReference type="InterPro" id="IPR012337">
    <property type="entry name" value="RNaseH-like_sf"/>
</dbReference>
<dbReference type="EMBL" id="CP101806">
    <property type="protein sequence ID" value="UUD34769.1"/>
    <property type="molecule type" value="Genomic_DNA"/>
</dbReference>
<organism evidence="3 4">
    <name type="scientific">Mycoplasmopsis caviae</name>
    <dbReference type="NCBI Taxonomy" id="55603"/>
    <lineage>
        <taxon>Bacteria</taxon>
        <taxon>Bacillati</taxon>
        <taxon>Mycoplasmatota</taxon>
        <taxon>Mycoplasmoidales</taxon>
        <taxon>Metamycoplasmataceae</taxon>
        <taxon>Mycoplasmopsis</taxon>
    </lineage>
</organism>
<dbReference type="Pfam" id="PF13936">
    <property type="entry name" value="HTH_38"/>
    <property type="match status" value="1"/>
</dbReference>
<dbReference type="PROSITE" id="PS50994">
    <property type="entry name" value="INTEGRASE"/>
    <property type="match status" value="1"/>
</dbReference>
<dbReference type="Gene3D" id="1.10.10.60">
    <property type="entry name" value="Homeodomain-like"/>
    <property type="match status" value="1"/>
</dbReference>
<reference evidence="3" key="1">
    <citation type="submission" date="2022-07" db="EMBL/GenBank/DDBJ databases">
        <title>Complete genome of Mycoplasma caviae type strain G122.</title>
        <authorList>
            <person name="Spergser J."/>
        </authorList>
    </citation>
    <scope>NUCLEOTIDE SEQUENCE</scope>
    <source>
        <strain evidence="3">G122</strain>
    </source>
</reference>
<protein>
    <submittedName>
        <fullName evidence="3">IS30 family transposase</fullName>
    </submittedName>
</protein>
<name>A0ABY5IYR9_9BACT</name>
<dbReference type="InterPro" id="IPR053392">
    <property type="entry name" value="Transposase_IS30-like"/>
</dbReference>
<dbReference type="SUPFAM" id="SSF53098">
    <property type="entry name" value="Ribonuclease H-like"/>
    <property type="match status" value="1"/>
</dbReference>
<dbReference type="InterPro" id="IPR051917">
    <property type="entry name" value="Transposase-Integrase"/>
</dbReference>
<dbReference type="NCBIfam" id="NF033563">
    <property type="entry name" value="transpos_IS30"/>
    <property type="match status" value="1"/>
</dbReference>
<accession>A0ABY5IYR9</accession>
<evidence type="ECO:0000313" key="3">
    <source>
        <dbReference type="EMBL" id="UUD34769.1"/>
    </source>
</evidence>
<keyword evidence="4" id="KW-1185">Reference proteome</keyword>
<dbReference type="InterPro" id="IPR036397">
    <property type="entry name" value="RNaseH_sf"/>
</dbReference>
<dbReference type="InterPro" id="IPR025246">
    <property type="entry name" value="IS30-like_HTH"/>
</dbReference>
<dbReference type="Proteomes" id="UP001058569">
    <property type="component" value="Chromosome"/>
</dbReference>
<feature type="domain" description="Integrase catalytic" evidence="2">
    <location>
        <begin position="164"/>
        <end position="327"/>
    </location>
</feature>
<dbReference type="Gene3D" id="3.30.420.10">
    <property type="entry name" value="Ribonuclease H-like superfamily/Ribonuclease H"/>
    <property type="match status" value="1"/>
</dbReference>
<gene>
    <name evidence="3" type="ORF">NPA07_03015</name>
</gene>
<evidence type="ECO:0000256" key="1">
    <source>
        <dbReference type="ARBA" id="ARBA00023172"/>
    </source>
</evidence>
<sequence>MNYKHLSKEERYLIQTFINKGYSLRKISSIIGRSASTISRELKRNTSLNGFYIYDKADLKAKRRSLHKSFFKFQINFKFKEFSALFSKKYNKKFFGVKATYHFIDENFPEIDKPTIRTVFNWIKTNGWTIAKKDRLRQYYKKGGKRGKDFIKRLIKTSDYVFPIWARPKKIDLREEYGHWEADLVIGKKSNGFRNILTLKERKTRYSISDFVESKNHFKINKKIRELIKNNNLIVHSITTDNGIEFEGLGLVAKWLNIIIYKAEPFASFQRGSNENYNGMLRREWKKGTDFNNISYEELKEVEKQINRMPREVLNWKTSEECFLFENFGIIE</sequence>
<dbReference type="InterPro" id="IPR001584">
    <property type="entry name" value="Integrase_cat-core"/>
</dbReference>
<keyword evidence="1" id="KW-0233">DNA recombination</keyword>
<evidence type="ECO:0000259" key="2">
    <source>
        <dbReference type="PROSITE" id="PS50994"/>
    </source>
</evidence>
<dbReference type="RefSeq" id="WP_256553089.1">
    <property type="nucleotide sequence ID" value="NZ_CP101806.1"/>
</dbReference>
<proteinExistence type="predicted"/>
<evidence type="ECO:0000313" key="4">
    <source>
        <dbReference type="Proteomes" id="UP001058569"/>
    </source>
</evidence>
<dbReference type="PANTHER" id="PTHR10948:SF23">
    <property type="entry name" value="TRANSPOSASE INSI FOR INSERTION SEQUENCE ELEMENT IS30A-RELATED"/>
    <property type="match status" value="1"/>
</dbReference>
<dbReference type="PANTHER" id="PTHR10948">
    <property type="entry name" value="TRANSPOSASE"/>
    <property type="match status" value="1"/>
</dbReference>